<dbReference type="InterPro" id="IPR018914">
    <property type="entry name" value="DUF2480"/>
</dbReference>
<dbReference type="RefSeq" id="WP_182042694.1">
    <property type="nucleotide sequence ID" value="NZ_JACDZE010000001.1"/>
</dbReference>
<protein>
    <submittedName>
        <fullName evidence="1">DUF2480 family protein</fullName>
    </submittedName>
</protein>
<name>A0A838ZS90_9FLAO</name>
<dbReference type="Proteomes" id="UP000552241">
    <property type="component" value="Unassembled WGS sequence"/>
</dbReference>
<evidence type="ECO:0000313" key="2">
    <source>
        <dbReference type="Proteomes" id="UP000552241"/>
    </source>
</evidence>
<organism evidence="1 2">
    <name type="scientific">Moheibacter lacus</name>
    <dbReference type="NCBI Taxonomy" id="2745851"/>
    <lineage>
        <taxon>Bacteria</taxon>
        <taxon>Pseudomonadati</taxon>
        <taxon>Bacteroidota</taxon>
        <taxon>Flavobacteriia</taxon>
        <taxon>Flavobacteriales</taxon>
        <taxon>Weeksellaceae</taxon>
        <taxon>Moheibacter</taxon>
    </lineage>
</organism>
<gene>
    <name evidence="1" type="ORF">HU137_05015</name>
</gene>
<accession>A0A838ZS90</accession>
<proteinExistence type="predicted"/>
<sequence>MEEIVNRVAKSPLITIDLEDYYPEGKRIQFDLKDFLYEELILKEKDFREQLKNHDWNIYQDAYVAMNCSTDAIIPSWAFLLVATYLQPVARKIVKGNLVDLETSIYQEIIFKLDITPFENKKIIVKGCSKKPVPDAAYIQLIEKIQPHIQTLMFGEACSTVPLLKKK</sequence>
<dbReference type="EMBL" id="JACDZE010000001">
    <property type="protein sequence ID" value="MBA5629129.1"/>
    <property type="molecule type" value="Genomic_DNA"/>
</dbReference>
<comment type="caution">
    <text evidence="1">The sequence shown here is derived from an EMBL/GenBank/DDBJ whole genome shotgun (WGS) entry which is preliminary data.</text>
</comment>
<reference evidence="1 2" key="1">
    <citation type="submission" date="2020-07" db="EMBL/GenBank/DDBJ databases">
        <title>Moheibacter lacus sp. nov., a member of the family Flavobacteriaceae isolated from freshwater lake sediment.</title>
        <authorList>
            <person name="Liu Y."/>
        </authorList>
    </citation>
    <scope>NUCLEOTIDE SEQUENCE [LARGE SCALE GENOMIC DNA]</scope>
    <source>
        <strain evidence="1 2">BDHS18</strain>
    </source>
</reference>
<evidence type="ECO:0000313" key="1">
    <source>
        <dbReference type="EMBL" id="MBA5629129.1"/>
    </source>
</evidence>
<dbReference type="Pfam" id="PF10652">
    <property type="entry name" value="DUF2480"/>
    <property type="match status" value="1"/>
</dbReference>
<keyword evidence="2" id="KW-1185">Reference proteome</keyword>
<dbReference type="AlphaFoldDB" id="A0A838ZS90"/>